<evidence type="ECO:0000313" key="1">
    <source>
        <dbReference type="EMBL" id="CAH1058792.1"/>
    </source>
</evidence>
<organism evidence="1 2">
    <name type="scientific">Paenibacillus pseudetheri</name>
    <dbReference type="NCBI Taxonomy" id="2897682"/>
    <lineage>
        <taxon>Bacteria</taxon>
        <taxon>Bacillati</taxon>
        <taxon>Bacillota</taxon>
        <taxon>Bacilli</taxon>
        <taxon>Bacillales</taxon>
        <taxon>Paenibacillaceae</taxon>
        <taxon>Paenibacillus</taxon>
    </lineage>
</organism>
<dbReference type="SUPFAM" id="SSF101386">
    <property type="entry name" value="all-alpha NTP pyrophosphatases"/>
    <property type="match status" value="1"/>
</dbReference>
<gene>
    <name evidence="1" type="ORF">PAECIP111894_04978</name>
</gene>
<dbReference type="Proteomes" id="UP000838749">
    <property type="component" value="Unassembled WGS sequence"/>
</dbReference>
<sequence length="203" mass="22703">MNKQVILDVLNSLEVVEQNGGDEAYILVDVTPEMVDELVEVGVTQDTIHKYGDAETTCILAMAFCEGYANGFDKGKLVYRTPGTINYLVNEAHCNAVDKGWWVEDRSFGEIIALIHSEASEALEDYRNGSKPDEIWYQHKVTGYSTDRITEEHKPCGIPSELADIVIRVFDACGRYGIDLEQAINEKMAYNATRPQRHGGKVL</sequence>
<evidence type="ECO:0000313" key="2">
    <source>
        <dbReference type="Proteomes" id="UP000838749"/>
    </source>
</evidence>
<accession>A0ABM9BI83</accession>
<keyword evidence="2" id="KW-1185">Reference proteome</keyword>
<dbReference type="RefSeq" id="WP_234540644.1">
    <property type="nucleotide sequence ID" value="NZ_CAKMAB010000040.1"/>
</dbReference>
<reference evidence="1" key="1">
    <citation type="submission" date="2021-12" db="EMBL/GenBank/DDBJ databases">
        <authorList>
            <person name="Criscuolo A."/>
        </authorList>
    </citation>
    <scope>NUCLEOTIDE SEQUENCE</scope>
    <source>
        <strain evidence="1">CIP111894</strain>
    </source>
</reference>
<comment type="caution">
    <text evidence="1">The sequence shown here is derived from an EMBL/GenBank/DDBJ whole genome shotgun (WGS) entry which is preliminary data.</text>
</comment>
<dbReference type="Gene3D" id="1.10.287.1080">
    <property type="entry name" value="MazG-like"/>
    <property type="match status" value="1"/>
</dbReference>
<proteinExistence type="predicted"/>
<dbReference type="EMBL" id="CAKMAB010000040">
    <property type="protein sequence ID" value="CAH1058792.1"/>
    <property type="molecule type" value="Genomic_DNA"/>
</dbReference>
<name>A0ABM9BI83_9BACL</name>
<dbReference type="CDD" id="cd11542">
    <property type="entry name" value="NTP-PPase_u5"/>
    <property type="match status" value="1"/>
</dbReference>
<evidence type="ECO:0008006" key="3">
    <source>
        <dbReference type="Google" id="ProtNLM"/>
    </source>
</evidence>
<protein>
    <recommendedName>
        <fullName evidence="3">NTP pyrophosphohydrolase MazG putative catalytic core domain-containing protein</fullName>
    </recommendedName>
</protein>